<keyword evidence="2" id="KW-1185">Reference proteome</keyword>
<dbReference type="EMBL" id="BPQB01000141">
    <property type="protein sequence ID" value="GJF00236.1"/>
    <property type="molecule type" value="Genomic_DNA"/>
</dbReference>
<dbReference type="OrthoDB" id="2741738at2759"/>
<reference evidence="1 2" key="1">
    <citation type="submission" date="2021-08" db="EMBL/GenBank/DDBJ databases">
        <title>Draft Genome Sequence of Phanerochaete sordida strain YK-624.</title>
        <authorList>
            <person name="Mori T."/>
            <person name="Dohra H."/>
            <person name="Suzuki T."/>
            <person name="Kawagishi H."/>
            <person name="Hirai H."/>
        </authorList>
    </citation>
    <scope>NUCLEOTIDE SEQUENCE [LARGE SCALE GENOMIC DNA]</scope>
    <source>
        <strain evidence="1 2">YK-624</strain>
    </source>
</reference>
<name>A0A9P3GR17_9APHY</name>
<organism evidence="1 2">
    <name type="scientific">Phanerochaete sordida</name>
    <dbReference type="NCBI Taxonomy" id="48140"/>
    <lineage>
        <taxon>Eukaryota</taxon>
        <taxon>Fungi</taxon>
        <taxon>Dikarya</taxon>
        <taxon>Basidiomycota</taxon>
        <taxon>Agaricomycotina</taxon>
        <taxon>Agaricomycetes</taxon>
        <taxon>Polyporales</taxon>
        <taxon>Phanerochaetaceae</taxon>
        <taxon>Phanerochaete</taxon>
    </lineage>
</organism>
<dbReference type="Proteomes" id="UP000703269">
    <property type="component" value="Unassembled WGS sequence"/>
</dbReference>
<protein>
    <submittedName>
        <fullName evidence="1">Uncharacterized protein</fullName>
    </submittedName>
</protein>
<gene>
    <name evidence="1" type="ORF">PsYK624_165160</name>
</gene>
<comment type="caution">
    <text evidence="1">The sequence shown here is derived from an EMBL/GenBank/DDBJ whole genome shotgun (WGS) entry which is preliminary data.</text>
</comment>
<evidence type="ECO:0000313" key="2">
    <source>
        <dbReference type="Proteomes" id="UP000703269"/>
    </source>
</evidence>
<proteinExistence type="predicted"/>
<accession>A0A9P3GR17</accession>
<sequence length="261" mass="30694">MPRFTKSNFYARDASKPYDLAKRLSVSAETNEKIYNEVKGKLDERARYKQREKYLLKRAQRPVVTTPLPREEQDRINEEFQERLWALEEASRLMQELALQKRLADRISEPGPSLLSRIGPAPVLSNKEIEEQYGDPSSTLGKVPEGLRMQKDWRLKRTAELFKLFKAVETRLRPLGENLFLIGQHNQALEGRISNMIKEFEECYDFFEGNKGQVLLEGKQFRWVKADLNRIKHVSFVHFKERIMEIAIALDAFPWRFKECC</sequence>
<evidence type="ECO:0000313" key="1">
    <source>
        <dbReference type="EMBL" id="GJF00236.1"/>
    </source>
</evidence>
<dbReference type="AlphaFoldDB" id="A0A9P3GR17"/>